<dbReference type="EMBL" id="POSP01000004">
    <property type="protein sequence ID" value="PND36651.1"/>
    <property type="molecule type" value="Genomic_DNA"/>
</dbReference>
<reference evidence="1 2" key="1">
    <citation type="submission" date="2018-01" db="EMBL/GenBank/DDBJ databases">
        <title>Draft genome sequence of Paucibacter aquatile CR182 isolated from freshwater of the Nakdong River.</title>
        <authorList>
            <person name="Choi A."/>
            <person name="Chung E.J."/>
        </authorList>
    </citation>
    <scope>NUCLEOTIDE SEQUENCE [LARGE SCALE GENOMIC DNA]</scope>
    <source>
        <strain evidence="1 2">CR182</strain>
    </source>
</reference>
<comment type="caution">
    <text evidence="1">The sequence shown here is derived from an EMBL/GenBank/DDBJ whole genome shotgun (WGS) entry which is preliminary data.</text>
</comment>
<gene>
    <name evidence="1" type="ORF">C1O66_21235</name>
</gene>
<organism evidence="1 2">
    <name type="scientific">Kinneretia aquatilis</name>
    <dbReference type="NCBI Taxonomy" id="2070761"/>
    <lineage>
        <taxon>Bacteria</taxon>
        <taxon>Pseudomonadati</taxon>
        <taxon>Pseudomonadota</taxon>
        <taxon>Betaproteobacteria</taxon>
        <taxon>Burkholderiales</taxon>
        <taxon>Sphaerotilaceae</taxon>
        <taxon>Roseateles</taxon>
    </lineage>
</organism>
<dbReference type="Proteomes" id="UP000235916">
    <property type="component" value="Unassembled WGS sequence"/>
</dbReference>
<protein>
    <submittedName>
        <fullName evidence="1">Transposase IS116/IS110/IS902 family protein</fullName>
    </submittedName>
</protein>
<keyword evidence="2" id="KW-1185">Reference proteome</keyword>
<evidence type="ECO:0000313" key="1">
    <source>
        <dbReference type="EMBL" id="PND36651.1"/>
    </source>
</evidence>
<evidence type="ECO:0000313" key="2">
    <source>
        <dbReference type="Proteomes" id="UP000235916"/>
    </source>
</evidence>
<dbReference type="AlphaFoldDB" id="A0A2N8KT78"/>
<proteinExistence type="predicted"/>
<accession>A0A2N8KT78</accession>
<name>A0A2N8KT78_9BURK</name>
<sequence length="47" mass="5347">MLLPLKQARTHWLAEFGLVFLQSPDALRRVLNDVLEDASNDLPGVMR</sequence>